<reference evidence="2 4" key="2">
    <citation type="submission" date="2013-03" db="EMBL/GenBank/DDBJ databases">
        <title>The Genome Sequence of Enterococcus avium ATCC_14025 (PacBio/Illumina hybrid assembly).</title>
        <authorList>
            <consortium name="The Broad Institute Genomics Platform"/>
            <consortium name="The Broad Institute Genome Sequencing Center for Infectious Disease"/>
            <person name="Earl A."/>
            <person name="Russ C."/>
            <person name="Gilmore M."/>
            <person name="Surin D."/>
            <person name="Walker B."/>
            <person name="Young S."/>
            <person name="Zeng Q."/>
            <person name="Gargeya S."/>
            <person name="Fitzgerald M."/>
            <person name="Haas B."/>
            <person name="Abouelleil A."/>
            <person name="Allen A.W."/>
            <person name="Alvarado L."/>
            <person name="Arachchi H.M."/>
            <person name="Berlin A.M."/>
            <person name="Chapman S.B."/>
            <person name="Gainer-Dewar J."/>
            <person name="Goldberg J."/>
            <person name="Griggs A."/>
            <person name="Gujja S."/>
            <person name="Hansen M."/>
            <person name="Howarth C."/>
            <person name="Imamovic A."/>
            <person name="Ireland A."/>
            <person name="Larimer J."/>
            <person name="McCowan C."/>
            <person name="Murphy C."/>
            <person name="Pearson M."/>
            <person name="Poon T.W."/>
            <person name="Priest M."/>
            <person name="Roberts A."/>
            <person name="Saif S."/>
            <person name="Shea T."/>
            <person name="Sisk P."/>
            <person name="Sykes S."/>
            <person name="Wortman J."/>
            <person name="Nusbaum C."/>
            <person name="Birren B."/>
        </authorList>
    </citation>
    <scope>NUCLEOTIDE SEQUENCE [LARGE SCALE GENOMIC DNA]</scope>
    <source>
        <strain evidence="2 4">ATCC 14025</strain>
    </source>
</reference>
<keyword evidence="3" id="KW-1185">Reference proteome</keyword>
<organism evidence="2 4">
    <name type="scientific">Enterococcus avium ATCC 14025</name>
    <dbReference type="NCBI Taxonomy" id="1140002"/>
    <lineage>
        <taxon>Bacteria</taxon>
        <taxon>Bacillati</taxon>
        <taxon>Bacillota</taxon>
        <taxon>Bacilli</taxon>
        <taxon>Lactobacillales</taxon>
        <taxon>Enterococcaceae</taxon>
        <taxon>Enterococcus</taxon>
    </lineage>
</organism>
<dbReference type="EMBL" id="ASWL01000004">
    <property type="protein sequence ID" value="EOU20471.1"/>
    <property type="molecule type" value="Genomic_DNA"/>
</dbReference>
<dbReference type="AlphaFoldDB" id="A0AAV3IX63"/>
<dbReference type="Proteomes" id="UP000014107">
    <property type="component" value="Unassembled WGS sequence"/>
</dbReference>
<gene>
    <name evidence="2" type="ORF">I570_02918</name>
    <name evidence="1" type="ORF">OMU_03013</name>
</gene>
<dbReference type="Proteomes" id="UP000014104">
    <property type="component" value="Unassembled WGS sequence"/>
</dbReference>
<reference evidence="1 3" key="1">
    <citation type="submission" date="2013-03" db="EMBL/GenBank/DDBJ databases">
        <title>The Genome Sequence of Enterococcus avium ATCC_14025 (Illumina only assembly).</title>
        <authorList>
            <consortium name="The Broad Institute Genomics Platform"/>
            <consortium name="The Broad Institute Genome Sequencing Center for Infectious Disease"/>
            <person name="Earl A."/>
            <person name="Russ C."/>
            <person name="Gilmore M."/>
            <person name="Surin D."/>
            <person name="Walker B."/>
            <person name="Young S."/>
            <person name="Zeng Q."/>
            <person name="Gargeya S."/>
            <person name="Fitzgerald M."/>
            <person name="Haas B."/>
            <person name="Abouelleil A."/>
            <person name="Allen A.W."/>
            <person name="Alvarado L."/>
            <person name="Arachchi H.M."/>
            <person name="Berlin A.M."/>
            <person name="Chapman S.B."/>
            <person name="Gainer-Dewar J."/>
            <person name="Goldberg J."/>
            <person name="Griggs A."/>
            <person name="Gujja S."/>
            <person name="Hansen M."/>
            <person name="Howarth C."/>
            <person name="Imamovic A."/>
            <person name="Ireland A."/>
            <person name="Larimer J."/>
            <person name="McCowan C."/>
            <person name="Murphy C."/>
            <person name="Pearson M."/>
            <person name="Poon T.W."/>
            <person name="Priest M."/>
            <person name="Roberts A."/>
            <person name="Saif S."/>
            <person name="Shea T."/>
            <person name="Sisk P."/>
            <person name="Sykes S."/>
            <person name="Wortman J."/>
            <person name="Nusbaum C."/>
            <person name="Birren B."/>
        </authorList>
    </citation>
    <scope>NUCLEOTIDE SEQUENCE [LARGE SCALE GENOMIC DNA]</scope>
    <source>
        <strain evidence="1 3">ATCC 14025</strain>
    </source>
</reference>
<dbReference type="Gene3D" id="3.30.2000.30">
    <property type="match status" value="1"/>
</dbReference>
<dbReference type="InterPro" id="IPR053745">
    <property type="entry name" value="Viral_Tail_Comp_sf"/>
</dbReference>
<name>A0AAV3IX63_ENTAV</name>
<evidence type="ECO:0000313" key="2">
    <source>
        <dbReference type="EMBL" id="EOU20471.1"/>
    </source>
</evidence>
<comment type="caution">
    <text evidence="2">The sequence shown here is derived from an EMBL/GenBank/DDBJ whole genome shotgun (WGS) entry which is preliminary data.</text>
</comment>
<evidence type="ECO:0000313" key="4">
    <source>
        <dbReference type="Proteomes" id="UP000014107"/>
    </source>
</evidence>
<evidence type="ECO:0000313" key="1">
    <source>
        <dbReference type="EMBL" id="EOT42090.1"/>
    </source>
</evidence>
<dbReference type="EMBL" id="AHYV01000032">
    <property type="protein sequence ID" value="EOT42090.1"/>
    <property type="molecule type" value="Genomic_DNA"/>
</dbReference>
<sequence length="137" mass="15782">MIQQLSFVDVLAGVIDLLEKNIDDIPVFDHFEKNQNRPFIHAEIVGLDPVPSKTMWKDKFQIYIHGWADGKQSSQPIFDVVDKIRSAMTEEVQLPEGYDLLLQKPEGAQRILDDEDKTKHVVMGYSLTITYGFKYKI</sequence>
<evidence type="ECO:0008006" key="5">
    <source>
        <dbReference type="Google" id="ProtNLM"/>
    </source>
</evidence>
<protein>
    <recommendedName>
        <fullName evidence="5">DUF5072 domain-containing protein</fullName>
    </recommendedName>
</protein>
<dbReference type="Pfam" id="PF16807">
    <property type="entry name" value="Phage_tail_terminator_4"/>
    <property type="match status" value="1"/>
</dbReference>
<accession>A0AAV3IX63</accession>
<dbReference type="RefSeq" id="WP_016180824.1">
    <property type="nucleotide sequence ID" value="NZ_KE136365.1"/>
</dbReference>
<evidence type="ECO:0000313" key="3">
    <source>
        <dbReference type="Proteomes" id="UP000014104"/>
    </source>
</evidence>
<proteinExistence type="predicted"/>